<evidence type="ECO:0000313" key="3">
    <source>
        <dbReference type="Proteomes" id="UP001180536"/>
    </source>
</evidence>
<sequence length="65" mass="6854">MARGAPHAEAVAHEQLDARAARVGEQIAMVSLAGTEDLHDTSEQPLGPGAHVDGLDRHPHRVDAD</sequence>
<accession>A0ABU1Z5F1</accession>
<evidence type="ECO:0000256" key="1">
    <source>
        <dbReference type="SAM" id="MobiDB-lite"/>
    </source>
</evidence>
<name>A0ABU1Z5F1_9BURK</name>
<evidence type="ECO:0000313" key="2">
    <source>
        <dbReference type="EMBL" id="MDR7295843.1"/>
    </source>
</evidence>
<feature type="region of interest" description="Disordered" evidence="1">
    <location>
        <begin position="34"/>
        <end position="65"/>
    </location>
</feature>
<dbReference type="Proteomes" id="UP001180536">
    <property type="component" value="Unassembled WGS sequence"/>
</dbReference>
<proteinExistence type="predicted"/>
<keyword evidence="3" id="KW-1185">Reference proteome</keyword>
<protein>
    <submittedName>
        <fullName evidence="2">Uncharacterized protein</fullName>
    </submittedName>
</protein>
<feature type="compositionally biased region" description="Basic and acidic residues" evidence="1">
    <location>
        <begin position="53"/>
        <end position="65"/>
    </location>
</feature>
<dbReference type="EMBL" id="JAVDXQ010000001">
    <property type="protein sequence ID" value="MDR7295843.1"/>
    <property type="molecule type" value="Genomic_DNA"/>
</dbReference>
<organism evidence="2 3">
    <name type="scientific">Pelomonas aquatica</name>
    <dbReference type="NCBI Taxonomy" id="431058"/>
    <lineage>
        <taxon>Bacteria</taxon>
        <taxon>Pseudomonadati</taxon>
        <taxon>Pseudomonadota</taxon>
        <taxon>Betaproteobacteria</taxon>
        <taxon>Burkholderiales</taxon>
        <taxon>Sphaerotilaceae</taxon>
        <taxon>Roseateles</taxon>
    </lineage>
</organism>
<reference evidence="2 3" key="1">
    <citation type="submission" date="2023-07" db="EMBL/GenBank/DDBJ databases">
        <title>Sorghum-associated microbial communities from plants grown in Nebraska, USA.</title>
        <authorList>
            <person name="Schachtman D."/>
        </authorList>
    </citation>
    <scope>NUCLEOTIDE SEQUENCE [LARGE SCALE GENOMIC DNA]</scope>
    <source>
        <strain evidence="2 3">BE310</strain>
    </source>
</reference>
<gene>
    <name evidence="2" type="ORF">J2X16_001164</name>
</gene>
<comment type="caution">
    <text evidence="2">The sequence shown here is derived from an EMBL/GenBank/DDBJ whole genome shotgun (WGS) entry which is preliminary data.</text>
</comment>